<protein>
    <recommendedName>
        <fullName evidence="7">Tetraspanin</fullName>
    </recommendedName>
</protein>
<evidence type="ECO:0008006" key="7">
    <source>
        <dbReference type="Google" id="ProtNLM"/>
    </source>
</evidence>
<dbReference type="PANTHER" id="PTHR19282:SF452">
    <property type="entry name" value="LD03691P"/>
    <property type="match status" value="1"/>
</dbReference>
<dbReference type="PRINTS" id="PR00259">
    <property type="entry name" value="TMFOUR"/>
</dbReference>
<dbReference type="Pfam" id="PF00335">
    <property type="entry name" value="Tetraspanin"/>
    <property type="match status" value="1"/>
</dbReference>
<reference evidence="6" key="1">
    <citation type="journal article" date="2010" name="Science">
        <title>Plasticity of animal genome architecture unmasked by rapid evolution of a pelagic tunicate.</title>
        <authorList>
            <person name="Denoeud F."/>
            <person name="Henriet S."/>
            <person name="Mungpakdee S."/>
            <person name="Aury J.M."/>
            <person name="Da Silva C."/>
            <person name="Brinkmann H."/>
            <person name="Mikhaleva J."/>
            <person name="Olsen L.C."/>
            <person name="Jubin C."/>
            <person name="Canestro C."/>
            <person name="Bouquet J.M."/>
            <person name="Danks G."/>
            <person name="Poulain J."/>
            <person name="Campsteijn C."/>
            <person name="Adamski M."/>
            <person name="Cross I."/>
            <person name="Yadetie F."/>
            <person name="Muffato M."/>
            <person name="Louis A."/>
            <person name="Butcher S."/>
            <person name="Tsagkogeorga G."/>
            <person name="Konrad A."/>
            <person name="Singh S."/>
            <person name="Jensen M.F."/>
            <person name="Cong E.H."/>
            <person name="Eikeseth-Otteraa H."/>
            <person name="Noel B."/>
            <person name="Anthouard V."/>
            <person name="Porcel B.M."/>
            <person name="Kachouri-Lafond R."/>
            <person name="Nishino A."/>
            <person name="Ugolini M."/>
            <person name="Chourrout P."/>
            <person name="Nishida H."/>
            <person name="Aasland R."/>
            <person name="Huzurbazar S."/>
            <person name="Westhof E."/>
            <person name="Delsuc F."/>
            <person name="Lehrach H."/>
            <person name="Reinhardt R."/>
            <person name="Weissenbach J."/>
            <person name="Roy S.W."/>
            <person name="Artiguenave F."/>
            <person name="Postlethwait J.H."/>
            <person name="Manak J.R."/>
            <person name="Thompson E.M."/>
            <person name="Jaillon O."/>
            <person name="Du Pasquier L."/>
            <person name="Boudinot P."/>
            <person name="Liberles D.A."/>
            <person name="Volff J.N."/>
            <person name="Philippe H."/>
            <person name="Lenhard B."/>
            <person name="Roest Crollius H."/>
            <person name="Wincker P."/>
            <person name="Chourrout D."/>
        </authorList>
    </citation>
    <scope>NUCLEOTIDE SEQUENCE [LARGE SCALE GENOMIC DNA]</scope>
</reference>
<dbReference type="GO" id="GO:0016020">
    <property type="term" value="C:membrane"/>
    <property type="evidence" value="ECO:0007669"/>
    <property type="project" value="UniProtKB-SubCell"/>
</dbReference>
<sequence>MCAGGFHCSRLSLLSLNVLYMIISIVLMSLAGYANHVGIITAPPVVGGILAVGIFLFLVSFLGIFATVKHHQVGLFFYVVILFILFIVEFSVSIACLALSHTQQLSVIEKAWNTVPDTMKQDAMKQLDCCGFDRSDYEAKWTDEPWKCVDHGISVPDSDPTRDYAFCKDVINDRTDAAVDNAGFVALIFSFTEMFGVWLAIRFRNQRNPAGPSARAFE</sequence>
<proteinExistence type="predicted"/>
<evidence type="ECO:0000256" key="1">
    <source>
        <dbReference type="ARBA" id="ARBA00004141"/>
    </source>
</evidence>
<feature type="transmembrane region" description="Helical" evidence="5">
    <location>
        <begin position="12"/>
        <end position="33"/>
    </location>
</feature>
<accession>E4Z0L4</accession>
<comment type="subcellular location">
    <subcellularLocation>
        <location evidence="1">Membrane</location>
        <topology evidence="1">Multi-pass membrane protein</topology>
    </subcellularLocation>
</comment>
<organism evidence="6">
    <name type="scientific">Oikopleura dioica</name>
    <name type="common">Tunicate</name>
    <dbReference type="NCBI Taxonomy" id="34765"/>
    <lineage>
        <taxon>Eukaryota</taxon>
        <taxon>Metazoa</taxon>
        <taxon>Chordata</taxon>
        <taxon>Tunicata</taxon>
        <taxon>Appendicularia</taxon>
        <taxon>Copelata</taxon>
        <taxon>Oikopleuridae</taxon>
        <taxon>Oikopleura</taxon>
    </lineage>
</organism>
<dbReference type="PANTHER" id="PTHR19282">
    <property type="entry name" value="TETRASPANIN"/>
    <property type="match status" value="1"/>
</dbReference>
<dbReference type="AlphaFoldDB" id="E4Z0L4"/>
<evidence type="ECO:0000256" key="5">
    <source>
        <dbReference type="SAM" id="Phobius"/>
    </source>
</evidence>
<name>E4Z0L4_OIKDI</name>
<dbReference type="Proteomes" id="UP000011014">
    <property type="component" value="Unassembled WGS sequence"/>
</dbReference>
<evidence type="ECO:0000313" key="6">
    <source>
        <dbReference type="EMBL" id="CBY41242.1"/>
    </source>
</evidence>
<gene>
    <name evidence="6" type="ORF">GSOID_T00023305001</name>
</gene>
<keyword evidence="2 5" id="KW-0812">Transmembrane</keyword>
<evidence type="ECO:0000256" key="2">
    <source>
        <dbReference type="ARBA" id="ARBA00022692"/>
    </source>
</evidence>
<feature type="transmembrane region" description="Helical" evidence="5">
    <location>
        <begin position="182"/>
        <end position="201"/>
    </location>
</feature>
<feature type="transmembrane region" description="Helical" evidence="5">
    <location>
        <begin position="45"/>
        <end position="68"/>
    </location>
</feature>
<feature type="transmembrane region" description="Helical" evidence="5">
    <location>
        <begin position="75"/>
        <end position="100"/>
    </location>
</feature>
<evidence type="ECO:0000256" key="4">
    <source>
        <dbReference type="ARBA" id="ARBA00023136"/>
    </source>
</evidence>
<dbReference type="InterPro" id="IPR018499">
    <property type="entry name" value="Tetraspanin/Peripherin"/>
</dbReference>
<evidence type="ECO:0000256" key="3">
    <source>
        <dbReference type="ARBA" id="ARBA00022989"/>
    </source>
</evidence>
<keyword evidence="4 5" id="KW-0472">Membrane</keyword>
<dbReference type="EMBL" id="FN656339">
    <property type="protein sequence ID" value="CBY41242.1"/>
    <property type="molecule type" value="Genomic_DNA"/>
</dbReference>
<keyword evidence="3 5" id="KW-1133">Transmembrane helix</keyword>